<dbReference type="AlphaFoldDB" id="I4C8P3"/>
<evidence type="ECO:0000313" key="1">
    <source>
        <dbReference type="EMBL" id="AFM25934.1"/>
    </source>
</evidence>
<dbReference type="HOGENOM" id="CLU_497598_0_0_7"/>
<evidence type="ECO:0000313" key="2">
    <source>
        <dbReference type="Proteomes" id="UP000006055"/>
    </source>
</evidence>
<dbReference type="RefSeq" id="WP_014811068.1">
    <property type="nucleotide sequence ID" value="NC_018025.1"/>
</dbReference>
<dbReference type="OrthoDB" id="5242130at2"/>
<dbReference type="SUPFAM" id="SSF69304">
    <property type="entry name" value="Tricorn protease N-terminal domain"/>
    <property type="match status" value="1"/>
</dbReference>
<gene>
    <name evidence="1" type="ordered locus">Desti_3276</name>
</gene>
<name>I4C8P3_DESTA</name>
<keyword evidence="2" id="KW-1185">Reference proteome</keyword>
<accession>I4C8P3</accession>
<dbReference type="Proteomes" id="UP000006055">
    <property type="component" value="Chromosome"/>
</dbReference>
<proteinExistence type="predicted"/>
<dbReference type="EMBL" id="CP003360">
    <property type="protein sequence ID" value="AFM25934.1"/>
    <property type="molecule type" value="Genomic_DNA"/>
</dbReference>
<dbReference type="eggNOG" id="COG3386">
    <property type="taxonomic scope" value="Bacteria"/>
</dbReference>
<protein>
    <submittedName>
        <fullName evidence="1">Uncharacterized protein</fullName>
    </submittedName>
</protein>
<organism evidence="1 2">
    <name type="scientific">Desulfomonile tiedjei (strain ATCC 49306 / DSM 6799 / DCB-1)</name>
    <dbReference type="NCBI Taxonomy" id="706587"/>
    <lineage>
        <taxon>Bacteria</taxon>
        <taxon>Pseudomonadati</taxon>
        <taxon>Thermodesulfobacteriota</taxon>
        <taxon>Desulfomonilia</taxon>
        <taxon>Desulfomonilales</taxon>
        <taxon>Desulfomonilaceae</taxon>
        <taxon>Desulfomonile</taxon>
    </lineage>
</organism>
<dbReference type="KEGG" id="dti:Desti_3276"/>
<reference evidence="2" key="1">
    <citation type="submission" date="2012-06" db="EMBL/GenBank/DDBJ databases">
        <title>Complete sequence of chromosome of Desulfomonile tiedjei DSM 6799.</title>
        <authorList>
            <person name="Lucas S."/>
            <person name="Copeland A."/>
            <person name="Lapidus A."/>
            <person name="Glavina del Rio T."/>
            <person name="Dalin E."/>
            <person name="Tice H."/>
            <person name="Bruce D."/>
            <person name="Goodwin L."/>
            <person name="Pitluck S."/>
            <person name="Peters L."/>
            <person name="Ovchinnikova G."/>
            <person name="Zeytun A."/>
            <person name="Lu M."/>
            <person name="Kyrpides N."/>
            <person name="Mavromatis K."/>
            <person name="Ivanova N."/>
            <person name="Brettin T."/>
            <person name="Detter J.C."/>
            <person name="Han C."/>
            <person name="Larimer F."/>
            <person name="Land M."/>
            <person name="Hauser L."/>
            <person name="Markowitz V."/>
            <person name="Cheng J.-F."/>
            <person name="Hugenholtz P."/>
            <person name="Woyke T."/>
            <person name="Wu D."/>
            <person name="Spring S."/>
            <person name="Schroeder M."/>
            <person name="Brambilla E."/>
            <person name="Klenk H.-P."/>
            <person name="Eisen J.A."/>
        </authorList>
    </citation>
    <scope>NUCLEOTIDE SEQUENCE [LARGE SCALE GENOMIC DNA]</scope>
    <source>
        <strain evidence="2">ATCC 49306 / DSM 6799 / DCB-1</strain>
    </source>
</reference>
<sequence length="617" mass="69840">MIHHGLVMEQLEERIVLDGAVNDVQDVQDSQGDAQHVDSLGWISAGNGWWYEDTGSGWWFNENTGWWWNQNTGWWWNESDGWWFKNENGFDFWYKGDHQYWAYETSTSLWFWWDDIVDNHWETAFSWYYDDTHSYWVLNDWNGTSYYADDAHYFYRDHWTGDVYINSSGTWINLGHQPEGTTLALDFAPGWEYSNITIIGEADGYLYFQGADSEHIGIYGYNGYSANLIYEVDTTSAYLLGSVIYNDDLYFVIAGPTPGDWDCMKFDGSALTVAFEGPSESVLPYVGTFWSFVAGDALYLPISDSGGGIDLYEYDGSSLNMVFDGNVWWQPPAYNPMNPYVMEPSGTIPFYFKSLDATTGGYDLYEYDGTSVSLVFDGNVDPRYVVRTSDGGYFFAQDAAMCWDLYKDNGLSTTKVFDGSGAALNYAFLGGDGVDLYFNMGGNLYKYDGAYTSQVLSAGQFITVTEFNSEVYFTRSDTTGLSLHQLHDGMDIVVATNVMQWLGRIDGHLCFLTQGAMGLDLHQYDGSAQTVLANNIIPNFGGMSASPVVYQNEIYFSAIDPINGLFDSYKYNGSEVTQIFHGMPPQYNLFWSDSGDLYFVGTDLIFGTELWKYDPAV</sequence>